<comment type="catalytic activity">
    <reaction evidence="1">
        <text>ATP + protein L-histidine = ADP + protein N-phospho-L-histidine.</text>
        <dbReference type="EC" id="2.7.13.3"/>
    </reaction>
</comment>
<dbReference type="Pfam" id="PF02518">
    <property type="entry name" value="HATPase_c"/>
    <property type="match status" value="1"/>
</dbReference>
<evidence type="ECO:0000256" key="5">
    <source>
        <dbReference type="ARBA" id="ARBA00022679"/>
    </source>
</evidence>
<evidence type="ECO:0000259" key="11">
    <source>
        <dbReference type="PROSITE" id="PS50109"/>
    </source>
</evidence>
<dbReference type="EC" id="2.7.13.3" evidence="3"/>
<dbReference type="InterPro" id="IPR050428">
    <property type="entry name" value="TCS_sensor_his_kinase"/>
</dbReference>
<dbReference type="SMART" id="SM00387">
    <property type="entry name" value="HATPase_c"/>
    <property type="match status" value="1"/>
</dbReference>
<evidence type="ECO:0000256" key="1">
    <source>
        <dbReference type="ARBA" id="ARBA00000085"/>
    </source>
</evidence>
<dbReference type="Gene3D" id="3.30.565.10">
    <property type="entry name" value="Histidine kinase-like ATPase, C-terminal domain"/>
    <property type="match status" value="1"/>
</dbReference>
<dbReference type="GO" id="GO:0004673">
    <property type="term" value="F:protein histidine kinase activity"/>
    <property type="evidence" value="ECO:0007669"/>
    <property type="project" value="UniProtKB-EC"/>
</dbReference>
<dbReference type="PANTHER" id="PTHR45436">
    <property type="entry name" value="SENSOR HISTIDINE KINASE YKOH"/>
    <property type="match status" value="1"/>
</dbReference>
<evidence type="ECO:0000313" key="12">
    <source>
        <dbReference type="EMBL" id="SFR34963.1"/>
    </source>
</evidence>
<sequence>MRSLRSRAVFGGAIWAVLSILVGLFGLGSFLDGVTLARFDEILRDRHTQVVITVANTHGNPDLIARSIVDPAYVRPFSGNYFQIENDDIEPIVSQSLVDQLLPPLTETSAQPAFAEFIGPAGGPVRGIHQTVSFDDGSVWHIRVASSLDRLDADRKELRDKILVALVFICVVGVFGAVLQVSAILRPINNLRKDLLSRWDGEKKFEASAYPKEVAPLVNDINELMDRNREIIGRSRRQAADLAHAIKTPAAIVRNELEVLQEQGHDMHNSMDAIDRLDAMLKRSLARMRADGAVANRHMFTDLDVSLARMSKAFSVMAAQQEKALTTDIVPGMRARIDQADFEEIMGNLLDNGLKWSKHKFQLSAGLNGAGEIVVSIEDDGPGIAKADRDLATRSGQRLDTSQPGTGLGLAIADDLAQAYAGQVTLGCSRMLGGLHVRVRLPVVGG</sequence>
<evidence type="ECO:0000256" key="2">
    <source>
        <dbReference type="ARBA" id="ARBA00004370"/>
    </source>
</evidence>
<keyword evidence="8 10" id="KW-1133">Transmembrane helix</keyword>
<dbReference type="PRINTS" id="PR00344">
    <property type="entry name" value="BCTRLSENSOR"/>
</dbReference>
<dbReference type="PROSITE" id="PS50109">
    <property type="entry name" value="HIS_KIN"/>
    <property type="match status" value="1"/>
</dbReference>
<evidence type="ECO:0000256" key="9">
    <source>
        <dbReference type="ARBA" id="ARBA00023136"/>
    </source>
</evidence>
<keyword evidence="5" id="KW-0808">Transferase</keyword>
<evidence type="ECO:0000256" key="8">
    <source>
        <dbReference type="ARBA" id="ARBA00022989"/>
    </source>
</evidence>
<keyword evidence="9 10" id="KW-0472">Membrane</keyword>
<feature type="transmembrane region" description="Helical" evidence="10">
    <location>
        <begin position="162"/>
        <end position="185"/>
    </location>
</feature>
<dbReference type="Proteomes" id="UP000199478">
    <property type="component" value="Unassembled WGS sequence"/>
</dbReference>
<keyword evidence="6 10" id="KW-0812">Transmembrane</keyword>
<dbReference type="InterPro" id="IPR036890">
    <property type="entry name" value="HATPase_C_sf"/>
</dbReference>
<protein>
    <recommendedName>
        <fullName evidence="3">histidine kinase</fullName>
        <ecNumber evidence="3">2.7.13.3</ecNumber>
    </recommendedName>
</protein>
<proteinExistence type="predicted"/>
<evidence type="ECO:0000256" key="10">
    <source>
        <dbReference type="SAM" id="Phobius"/>
    </source>
</evidence>
<reference evidence="13" key="1">
    <citation type="submission" date="2016-10" db="EMBL/GenBank/DDBJ databases">
        <authorList>
            <person name="Varghese N."/>
            <person name="Submissions S."/>
        </authorList>
    </citation>
    <scope>NUCLEOTIDE SEQUENCE [LARGE SCALE GENOMIC DNA]</scope>
    <source>
        <strain evidence="13">DSM 26879</strain>
    </source>
</reference>
<gene>
    <name evidence="12" type="ORF">SAMN04488005_0737</name>
</gene>
<dbReference type="Gene3D" id="1.10.287.130">
    <property type="match status" value="1"/>
</dbReference>
<dbReference type="SUPFAM" id="SSF55874">
    <property type="entry name" value="ATPase domain of HSP90 chaperone/DNA topoisomerase II/histidine kinase"/>
    <property type="match status" value="1"/>
</dbReference>
<feature type="domain" description="Histidine kinase" evidence="11">
    <location>
        <begin position="241"/>
        <end position="445"/>
    </location>
</feature>
<organism evidence="12 13">
    <name type="scientific">Yoonia tamlensis</name>
    <dbReference type="NCBI Taxonomy" id="390270"/>
    <lineage>
        <taxon>Bacteria</taxon>
        <taxon>Pseudomonadati</taxon>
        <taxon>Pseudomonadota</taxon>
        <taxon>Alphaproteobacteria</taxon>
        <taxon>Rhodobacterales</taxon>
        <taxon>Paracoccaceae</taxon>
        <taxon>Yoonia</taxon>
    </lineage>
</organism>
<dbReference type="PANTHER" id="PTHR45436:SF5">
    <property type="entry name" value="SENSOR HISTIDINE KINASE TRCS"/>
    <property type="match status" value="1"/>
</dbReference>
<accession>A0A1I6FYF3</accession>
<keyword evidence="7 12" id="KW-0418">Kinase</keyword>
<dbReference type="InterPro" id="IPR004358">
    <property type="entry name" value="Sig_transdc_His_kin-like_C"/>
</dbReference>
<evidence type="ECO:0000313" key="13">
    <source>
        <dbReference type="Proteomes" id="UP000199478"/>
    </source>
</evidence>
<feature type="transmembrane region" description="Helical" evidence="10">
    <location>
        <begin position="12"/>
        <end position="37"/>
    </location>
</feature>
<dbReference type="EMBL" id="FOYP01000001">
    <property type="protein sequence ID" value="SFR34963.1"/>
    <property type="molecule type" value="Genomic_DNA"/>
</dbReference>
<dbReference type="InterPro" id="IPR003594">
    <property type="entry name" value="HATPase_dom"/>
</dbReference>
<evidence type="ECO:0000256" key="6">
    <source>
        <dbReference type="ARBA" id="ARBA00022692"/>
    </source>
</evidence>
<dbReference type="InterPro" id="IPR005467">
    <property type="entry name" value="His_kinase_dom"/>
</dbReference>
<keyword evidence="4" id="KW-0597">Phosphoprotein</keyword>
<dbReference type="GO" id="GO:0000160">
    <property type="term" value="P:phosphorelay signal transduction system"/>
    <property type="evidence" value="ECO:0007669"/>
    <property type="project" value="TreeGrafter"/>
</dbReference>
<keyword evidence="13" id="KW-1185">Reference proteome</keyword>
<comment type="subcellular location">
    <subcellularLocation>
        <location evidence="2">Membrane</location>
    </subcellularLocation>
</comment>
<dbReference type="RefSeq" id="WP_090196569.1">
    <property type="nucleotide sequence ID" value="NZ_FOYP01000001.1"/>
</dbReference>
<evidence type="ECO:0000256" key="3">
    <source>
        <dbReference type="ARBA" id="ARBA00012438"/>
    </source>
</evidence>
<dbReference type="OrthoDB" id="9815202at2"/>
<evidence type="ECO:0000256" key="4">
    <source>
        <dbReference type="ARBA" id="ARBA00022553"/>
    </source>
</evidence>
<evidence type="ECO:0000256" key="7">
    <source>
        <dbReference type="ARBA" id="ARBA00022777"/>
    </source>
</evidence>
<dbReference type="STRING" id="390270.SAMN04488005_0737"/>
<name>A0A1I6FYF3_9RHOB</name>
<dbReference type="AlphaFoldDB" id="A0A1I6FYF3"/>
<dbReference type="GO" id="GO:0005886">
    <property type="term" value="C:plasma membrane"/>
    <property type="evidence" value="ECO:0007669"/>
    <property type="project" value="TreeGrafter"/>
</dbReference>